<sequence length="167" mass="19018">MFEPVKNSTQIEAVVALAEQIWTEHYTPIIGQAQVSYMLQRYQTAAVIRDELQQLQPKVEYYLMTMDTQYLGYLGIRYQDDGIFLSKIYVSKVARGQGFSRLAMDFLKQKLRDVGGHQISLTVNKHNSDSIAAYQRLGFVITQEVCIDIGGGFEMDDYRMSLTVPAS</sequence>
<dbReference type="Proteomes" id="UP000286482">
    <property type="component" value="Unassembled WGS sequence"/>
</dbReference>
<dbReference type="RefSeq" id="WP_120355661.1">
    <property type="nucleotide sequence ID" value="NZ_RAQO01000008.1"/>
</dbReference>
<proteinExistence type="predicted"/>
<reference evidence="2 3" key="1">
    <citation type="submission" date="2018-09" db="EMBL/GenBank/DDBJ databases">
        <authorList>
            <person name="Wang Z."/>
        </authorList>
    </citation>
    <scope>NUCLEOTIDE SEQUENCE [LARGE SCALE GENOMIC DNA]</scope>
    <source>
        <strain evidence="2 3">ALS 81</strain>
    </source>
</reference>
<keyword evidence="2" id="KW-0808">Transferase</keyword>
<dbReference type="OrthoDB" id="9799601at2"/>
<feature type="domain" description="N-acetyltransferase" evidence="1">
    <location>
        <begin position="1"/>
        <end position="165"/>
    </location>
</feature>
<dbReference type="EMBL" id="RAQO01000008">
    <property type="protein sequence ID" value="RKF15575.1"/>
    <property type="molecule type" value="Genomic_DNA"/>
</dbReference>
<name>A0A420E844_9ALTE</name>
<evidence type="ECO:0000259" key="1">
    <source>
        <dbReference type="PROSITE" id="PS51186"/>
    </source>
</evidence>
<dbReference type="InterPro" id="IPR000182">
    <property type="entry name" value="GNAT_dom"/>
</dbReference>
<evidence type="ECO:0000313" key="3">
    <source>
        <dbReference type="Proteomes" id="UP000286482"/>
    </source>
</evidence>
<accession>A0A420E844</accession>
<dbReference type="Gene3D" id="3.40.630.30">
    <property type="match status" value="1"/>
</dbReference>
<evidence type="ECO:0000313" key="2">
    <source>
        <dbReference type="EMBL" id="RKF15575.1"/>
    </source>
</evidence>
<dbReference type="AlphaFoldDB" id="A0A420E844"/>
<comment type="caution">
    <text evidence="2">The sequence shown here is derived from an EMBL/GenBank/DDBJ whole genome shotgun (WGS) entry which is preliminary data.</text>
</comment>
<gene>
    <name evidence="2" type="ORF">DBZ36_14395</name>
</gene>
<dbReference type="SUPFAM" id="SSF55729">
    <property type="entry name" value="Acyl-CoA N-acyltransferases (Nat)"/>
    <property type="match status" value="1"/>
</dbReference>
<protein>
    <submittedName>
        <fullName evidence="2">GNAT family N-acetyltransferase</fullName>
    </submittedName>
</protein>
<dbReference type="PROSITE" id="PS51186">
    <property type="entry name" value="GNAT"/>
    <property type="match status" value="1"/>
</dbReference>
<organism evidence="2 3">
    <name type="scientific">Alginatibacterium sediminis</name>
    <dbReference type="NCBI Taxonomy" id="2164068"/>
    <lineage>
        <taxon>Bacteria</taxon>
        <taxon>Pseudomonadati</taxon>
        <taxon>Pseudomonadota</taxon>
        <taxon>Gammaproteobacteria</taxon>
        <taxon>Alteromonadales</taxon>
        <taxon>Alteromonadaceae</taxon>
        <taxon>Alginatibacterium</taxon>
    </lineage>
</organism>
<keyword evidence="3" id="KW-1185">Reference proteome</keyword>
<dbReference type="Pfam" id="PF00583">
    <property type="entry name" value="Acetyltransf_1"/>
    <property type="match status" value="1"/>
</dbReference>
<dbReference type="CDD" id="cd04301">
    <property type="entry name" value="NAT_SF"/>
    <property type="match status" value="1"/>
</dbReference>
<dbReference type="GO" id="GO:0016747">
    <property type="term" value="F:acyltransferase activity, transferring groups other than amino-acyl groups"/>
    <property type="evidence" value="ECO:0007669"/>
    <property type="project" value="InterPro"/>
</dbReference>
<dbReference type="InterPro" id="IPR016181">
    <property type="entry name" value="Acyl_CoA_acyltransferase"/>
</dbReference>